<feature type="transmembrane region" description="Helical" evidence="8">
    <location>
        <begin position="1095"/>
        <end position="1128"/>
    </location>
</feature>
<evidence type="ECO:0000259" key="9">
    <source>
        <dbReference type="Pfam" id="PF02687"/>
    </source>
</evidence>
<sequence>MQGQTRGRAHGRHRPDASAPRRPRSSARDPHDGRAPGSRRRAVRLGPRSWLLGTALRRASAQWRLVVAVVAVATLACSLVTVLGLLVTTTEEGGVRRTLDAVPADRTVVRVTVDTPTGTVAEARTAIDRALRDLLGEAAGATPTGSAVSAVADVDGRAAGSDRVLAYAGEYDDRDARAELVAGSWAEAPAGDGVLPAALPEAAASALGLGIGSTLEVPARGDATATVRVVGLYRAVDPGGTAWLDDPLQGRGDDPAFPEPDVSFADYVHAVGPLIVADGALDAADVRVATLDLRTQPTFDRVTVAGLDALVVRLGDADAGITRTAGDVGQSVAYSSGVADAVAAASAALTVTRATVAVAGLLLAVLALAAIAQAGRLLADARDAERRLLQARGASRRQVIALAGVEAGVLGLLVAGISLPLAALAYRGLAALPAMRAAGMPVASGVPLGSVLTAVAVAALLAAVLLAPALGRADREDAASGRAGVARLARSGIDLALLVLAGLGIAQLLAYRSASASPAASGAVPAGLDPVLVAAPVVVLVAVAALAVRLVPLAARGLGALAARARGSVLPLAAWELARRGRRATAAVLLLSLALAVCTFGVTFLHTWRISQEDQAAVAVGPAARVVADADAALAQSAGLGAGGVEPALRRPLRIDGAPAGDPAEGGVGTGAQVLGLSAAARTMIADGRGGAAGGERVEELLRGSTRTRDDAGIALPDGSRGLAATVRVADAAAPLADVRVRIAAVVEDPRGLLAVVDLGDAPADGTETEVAGAFAFAGADGTDGTVGDGAGATDAAGLDGLRLVGFRAEVVGGRDSDSSSERATEVLVGGIAARTGGGRDPADPLADAAAAPLEDAAVIDGVAAWGGVSADPAARPPAVEAAPEGWQVRLPVLVPPDASGRTTVTLLVAWVPVGLVDAVIPTALAEGLGVDPGMALDLAVAGVRIPVTVVGDAPLVPGSATPEALAAGASGLAGASAATTVVVDGPTLARVLIQRGTTGALVDEWWAGSGGLADGTTSATDATDAADLVTRAGLARDLQEAPLRVATPTALLLAIAAAGILAAAGFALHTVAALRARRADLAHLRAVGLSASGVVGLVAVEALVLTALGAVAGIAAGLLTALAVGPLVAVSPGGTAPVPGVEVHVPWLAVGLLPAGLAVVLALVVAAVAGSQQAVRPAELLRAGGGE</sequence>
<feature type="transmembrane region" description="Helical" evidence="8">
    <location>
        <begin position="1051"/>
        <end position="1075"/>
    </location>
</feature>
<evidence type="ECO:0000256" key="2">
    <source>
        <dbReference type="ARBA" id="ARBA00022475"/>
    </source>
</evidence>
<dbReference type="InterPro" id="IPR003838">
    <property type="entry name" value="ABC3_permease_C"/>
</dbReference>
<dbReference type="InterPro" id="IPR050250">
    <property type="entry name" value="Macrolide_Exporter_MacB"/>
</dbReference>
<feature type="transmembrane region" description="Helical" evidence="8">
    <location>
        <begin position="356"/>
        <end position="378"/>
    </location>
</feature>
<feature type="transmembrane region" description="Helical" evidence="8">
    <location>
        <begin position="65"/>
        <end position="87"/>
    </location>
</feature>
<comment type="caution">
    <text evidence="10">The sequence shown here is derived from an EMBL/GenBank/DDBJ whole genome shotgun (WGS) entry which is preliminary data.</text>
</comment>
<evidence type="ECO:0000256" key="7">
    <source>
        <dbReference type="SAM" id="MobiDB-lite"/>
    </source>
</evidence>
<evidence type="ECO:0000256" key="1">
    <source>
        <dbReference type="ARBA" id="ARBA00004651"/>
    </source>
</evidence>
<keyword evidence="4 8" id="KW-1133">Transmembrane helix</keyword>
<evidence type="ECO:0000256" key="6">
    <source>
        <dbReference type="ARBA" id="ARBA00038076"/>
    </source>
</evidence>
<evidence type="ECO:0000313" key="11">
    <source>
        <dbReference type="Proteomes" id="UP000239241"/>
    </source>
</evidence>
<evidence type="ECO:0000313" key="10">
    <source>
        <dbReference type="EMBL" id="PPF68096.1"/>
    </source>
</evidence>
<evidence type="ECO:0000256" key="4">
    <source>
        <dbReference type="ARBA" id="ARBA00022989"/>
    </source>
</evidence>
<feature type="transmembrane region" description="Helical" evidence="8">
    <location>
        <begin position="446"/>
        <end position="471"/>
    </location>
</feature>
<organism evidence="10 11">
    <name type="scientific">Clavibacter michiganensis</name>
    <dbReference type="NCBI Taxonomy" id="28447"/>
    <lineage>
        <taxon>Bacteria</taxon>
        <taxon>Bacillati</taxon>
        <taxon>Actinomycetota</taxon>
        <taxon>Actinomycetes</taxon>
        <taxon>Micrococcales</taxon>
        <taxon>Microbacteriaceae</taxon>
        <taxon>Clavibacter</taxon>
    </lineage>
</organism>
<feature type="transmembrane region" description="Helical" evidence="8">
    <location>
        <begin position="492"/>
        <end position="511"/>
    </location>
</feature>
<feature type="transmembrane region" description="Helical" evidence="8">
    <location>
        <begin position="1148"/>
        <end position="1170"/>
    </location>
</feature>
<reference evidence="10 11" key="1">
    <citation type="submission" date="2018-02" db="EMBL/GenBank/DDBJ databases">
        <title>Bacteriophage NCPPB3778 and a type I-E CRISPR drive the evolution of the US Biological Select Agent, Rathayibacter toxicus.</title>
        <authorList>
            <person name="Davis E.W.II."/>
            <person name="Tabima J.F."/>
            <person name="Weisberg A.J."/>
            <person name="Lopes L.D."/>
            <person name="Wiseman M.S."/>
            <person name="Wiseman M.S."/>
            <person name="Pupko T."/>
            <person name="Belcher M.S."/>
            <person name="Sechler A.J."/>
            <person name="Tancos M.A."/>
            <person name="Schroeder B.K."/>
            <person name="Murray T.D."/>
            <person name="Luster D.G."/>
            <person name="Schneider W.L."/>
            <person name="Rogers E."/>
            <person name="Andreote F.D."/>
            <person name="Grunwald N.J."/>
            <person name="Putnam M.L."/>
            <person name="Chang J.H."/>
        </authorList>
    </citation>
    <scope>NUCLEOTIDE SEQUENCE [LARGE SCALE GENOMIC DNA]</scope>
    <source>
        <strain evidence="10 11">AY1B3</strain>
    </source>
</reference>
<keyword evidence="2" id="KW-1003">Cell membrane</keyword>
<dbReference type="EMBL" id="PSXY01000010">
    <property type="protein sequence ID" value="PPF68096.1"/>
    <property type="molecule type" value="Genomic_DNA"/>
</dbReference>
<evidence type="ECO:0000256" key="8">
    <source>
        <dbReference type="SAM" id="Phobius"/>
    </source>
</evidence>
<dbReference type="Proteomes" id="UP000239241">
    <property type="component" value="Unassembled WGS sequence"/>
</dbReference>
<protein>
    <recommendedName>
        <fullName evidence="9">ABC3 transporter permease C-terminal domain-containing protein</fullName>
    </recommendedName>
</protein>
<dbReference type="GO" id="GO:0005886">
    <property type="term" value="C:plasma membrane"/>
    <property type="evidence" value="ECO:0007669"/>
    <property type="project" value="UniProtKB-SubCell"/>
</dbReference>
<comment type="subcellular location">
    <subcellularLocation>
        <location evidence="1">Cell membrane</location>
        <topology evidence="1">Multi-pass membrane protein</topology>
    </subcellularLocation>
</comment>
<feature type="region of interest" description="Disordered" evidence="7">
    <location>
        <begin position="1"/>
        <end position="41"/>
    </location>
</feature>
<dbReference type="PANTHER" id="PTHR30572">
    <property type="entry name" value="MEMBRANE COMPONENT OF TRANSPORTER-RELATED"/>
    <property type="match status" value="1"/>
</dbReference>
<evidence type="ECO:0000256" key="5">
    <source>
        <dbReference type="ARBA" id="ARBA00023136"/>
    </source>
</evidence>
<proteinExistence type="inferred from homology"/>
<dbReference type="AlphaFoldDB" id="A0A2S5VUD3"/>
<feature type="transmembrane region" description="Helical" evidence="8">
    <location>
        <begin position="399"/>
        <end position="426"/>
    </location>
</feature>
<dbReference type="Pfam" id="PF02687">
    <property type="entry name" value="FtsX"/>
    <property type="match status" value="1"/>
</dbReference>
<dbReference type="GO" id="GO:0022857">
    <property type="term" value="F:transmembrane transporter activity"/>
    <property type="evidence" value="ECO:0007669"/>
    <property type="project" value="TreeGrafter"/>
</dbReference>
<name>A0A2S5VUD3_9MICO</name>
<keyword evidence="3 8" id="KW-0812">Transmembrane</keyword>
<feature type="transmembrane region" description="Helical" evidence="8">
    <location>
        <begin position="531"/>
        <end position="551"/>
    </location>
</feature>
<feature type="domain" description="ABC3 transporter permease C-terminal" evidence="9">
    <location>
        <begin position="1055"/>
        <end position="1167"/>
    </location>
</feature>
<feature type="transmembrane region" description="Helical" evidence="8">
    <location>
        <begin position="586"/>
        <end position="608"/>
    </location>
</feature>
<accession>A0A2S5VUD3</accession>
<keyword evidence="5 8" id="KW-0472">Membrane</keyword>
<comment type="similarity">
    <text evidence="6">Belongs to the ABC-4 integral membrane protein family.</text>
</comment>
<gene>
    <name evidence="10" type="ORF">C5E16_08080</name>
</gene>
<dbReference type="PANTHER" id="PTHR30572:SF4">
    <property type="entry name" value="ABC TRANSPORTER PERMEASE YTRF"/>
    <property type="match status" value="1"/>
</dbReference>
<evidence type="ECO:0000256" key="3">
    <source>
        <dbReference type="ARBA" id="ARBA00022692"/>
    </source>
</evidence>